<dbReference type="Proteomes" id="UP000002009">
    <property type="component" value="Chromosome 10"/>
</dbReference>
<dbReference type="RefSeq" id="XP_002508394.1">
    <property type="nucleotide sequence ID" value="XM_002508348.1"/>
</dbReference>
<dbReference type="InterPro" id="IPR015943">
    <property type="entry name" value="WD40/YVTN_repeat-like_dom_sf"/>
</dbReference>
<feature type="compositionally biased region" description="Low complexity" evidence="2">
    <location>
        <begin position="273"/>
        <end position="284"/>
    </location>
</feature>
<gene>
    <name evidence="3" type="ORF">MICPUN_61734</name>
</gene>
<dbReference type="GO" id="GO:0005737">
    <property type="term" value="C:cytoplasm"/>
    <property type="evidence" value="ECO:0007669"/>
    <property type="project" value="TreeGrafter"/>
</dbReference>
<feature type="region of interest" description="Disordered" evidence="2">
    <location>
        <begin position="1027"/>
        <end position="1115"/>
    </location>
</feature>
<feature type="region of interest" description="Disordered" evidence="2">
    <location>
        <begin position="742"/>
        <end position="770"/>
    </location>
</feature>
<feature type="region of interest" description="Disordered" evidence="2">
    <location>
        <begin position="356"/>
        <end position="397"/>
    </location>
</feature>
<evidence type="ECO:0000313" key="4">
    <source>
        <dbReference type="Proteomes" id="UP000002009"/>
    </source>
</evidence>
<feature type="compositionally biased region" description="Basic and acidic residues" evidence="2">
    <location>
        <begin position="235"/>
        <end position="245"/>
    </location>
</feature>
<dbReference type="InterPro" id="IPR049916">
    <property type="entry name" value="WDR72-like"/>
</dbReference>
<dbReference type="GeneID" id="8246940"/>
<feature type="compositionally biased region" description="Acidic residues" evidence="2">
    <location>
        <begin position="294"/>
        <end position="314"/>
    </location>
</feature>
<dbReference type="InParanoid" id="C1FI29"/>
<sequence length="1526" mass="157552">MRPPVVAFGAWPSRPPAHVVTSATASGVADGDVQLWTGGEDGGIVQWRVPGPSRSEEAGADASDDLDPTPVAFLSGHTDRVSALCAVGDVVVSAGDDGVVCAWSIAKGASRCVARRAMGGEGCRVTALCEMRSSTRGGVRCVAAACAACGPNGAPTIALLNPRTLAPVNVDGAATLSAPSDASHGVPISLACRKPKLATTTPRSSTPGGCEWEWEGDLVARDASGRESAWGGPGRRRDDDARGGELSRGCEGGARTAADPSEEDDAGLARLGVVRSSRVRTPSSAPEKEKRENEEEEEDVEEGLAATTDDDEETVHETPTSTAVVLLEVSTPRRAGDVEIEVTRDATVTVMALASDGRTRTRRRASLSASWFPGESPPGESPPDESPPPGQQRAGSATATCFVGGGSLAPSRVVAGCDDGDLVIGTLPGGGGGDSPSSSFTIERAHAGAVTRATEAAGLLVTGGNDGVVRVWSLDQTHTGRPELRASLRHHSFAVTQIISAPVGFGGVAPRPASQDEFPRRLHTSAGVHTGGKDRFVFTVDASGALGLVDVERGRCEVFIPGVAGHPRRGPGHRERLAELLLDVGRGALALRYEGTHDRTFNRVRVWDLFGGGVMDRDVVGGAAAALASALRSTCHRASARGYPAWSPPLVSGDDAKISTAVSRPPVNGDWTQPGAPYVIANAAHLLNACRAIVKKHSAGRVGIGTVDEEGGVDGEAARALRMVAAAGHAWGVDDSVDAAASRALRAPSPRTPRASGGDEASSGSGVRSTRAAVGAGGAVTISAPRGEYAQKDLGVWGREAATLRALALEACAASLHEMAPAGGGGEGDRDRGDLALVRAFNASVHPLHLPTLASLYASPSADVRAAARSLLSNACNACAGRPAHALPAIFRETPSEALRECPKASGLEAWGAFEDAFDDNAGLEVFRDPSRDADSSRLAPRGCLGACVAAAACLANPPPGTHPALHALVVPALLELMRSCERVSLAGAAASMLGEGVERIGWGIGEPGGRFLEETLREACDTAEALANPSGIEPRGTSPSPRTSVTGVTGVTSPRMKGRSPRASADWTDRRSPRSPGSPVGSSRSPSSGGAARNGPAGIPSAPRRHPVGTPAERATARDAIDSLLFAAARSNPASFAKFLSARIQTAPPTSSSHVVALAALARVARESPHPRELLAPHVHALMNAVLAALNPANASLRRNCLVAATAVVAELARRLPNVTYHRATSRLAVGIDSPAPSGGTVAIVYDLALAATWRTLVDRDDHPAEEARRFIDGFGAGFGHMWATGSGTSDAGAESPRSQRTSGDGWWSPFKDLGRGRRGGRRSSDGGGGGAFVSDSPTSPEARTARAHAAMAAIPVPETPEQRYAAAAAAAATAMTAHRADPPRKSFEGSRRSFQSTPATPVTPIVVDDSARIEVMAWDEKGERLAAYLDRRSVVRVWNVASNSVWRPTSLFTRAQPGVAHGGDASAVGYSHSVRCVVPSETSGGSNENDDARVARERTSLAWRDDKTVTLRRGGIDASFGVSD</sequence>
<dbReference type="SUPFAM" id="SSF50978">
    <property type="entry name" value="WD40 repeat-like"/>
    <property type="match status" value="1"/>
</dbReference>
<feature type="region of interest" description="Disordered" evidence="2">
    <location>
        <begin position="1379"/>
        <end position="1403"/>
    </location>
</feature>
<protein>
    <submittedName>
        <fullName evidence="3">Uncharacterized protein</fullName>
    </submittedName>
</protein>
<dbReference type="KEGG" id="mis:MICPUN_61734"/>
<keyword evidence="4" id="KW-1185">Reference proteome</keyword>
<dbReference type="SMART" id="SM00320">
    <property type="entry name" value="WD40"/>
    <property type="match status" value="4"/>
</dbReference>
<dbReference type="InterPro" id="IPR036322">
    <property type="entry name" value="WD40_repeat_dom_sf"/>
</dbReference>
<feature type="compositionally biased region" description="Low complexity" evidence="2">
    <location>
        <begin position="1041"/>
        <end position="1056"/>
    </location>
</feature>
<organism evidence="3 4">
    <name type="scientific">Micromonas commoda (strain RCC299 / NOUM17 / CCMP2709)</name>
    <name type="common">Picoplanktonic green alga</name>
    <dbReference type="NCBI Taxonomy" id="296587"/>
    <lineage>
        <taxon>Eukaryota</taxon>
        <taxon>Viridiplantae</taxon>
        <taxon>Chlorophyta</taxon>
        <taxon>Mamiellophyceae</taxon>
        <taxon>Mamiellales</taxon>
        <taxon>Mamiellaceae</taxon>
        <taxon>Micromonas</taxon>
    </lineage>
</organism>
<dbReference type="PANTHER" id="PTHR44099:SF4">
    <property type="entry name" value="RABCONNECTIN-3B, ISOFORM A"/>
    <property type="match status" value="1"/>
</dbReference>
<dbReference type="SUPFAM" id="SSF48371">
    <property type="entry name" value="ARM repeat"/>
    <property type="match status" value="1"/>
</dbReference>
<dbReference type="InterPro" id="IPR001680">
    <property type="entry name" value="WD40_rpt"/>
</dbReference>
<evidence type="ECO:0000256" key="1">
    <source>
        <dbReference type="PROSITE-ProRule" id="PRU00221"/>
    </source>
</evidence>
<feature type="repeat" description="WD" evidence="1">
    <location>
        <begin position="443"/>
        <end position="475"/>
    </location>
</feature>
<evidence type="ECO:0000256" key="2">
    <source>
        <dbReference type="SAM" id="MobiDB-lite"/>
    </source>
</evidence>
<feature type="region of interest" description="Disordered" evidence="2">
    <location>
        <begin position="223"/>
        <end position="323"/>
    </location>
</feature>
<accession>C1FI29</accession>
<feature type="compositionally biased region" description="Pro residues" evidence="2">
    <location>
        <begin position="375"/>
        <end position="390"/>
    </location>
</feature>
<dbReference type="OMA" id="MESEPRW"/>
<dbReference type="EMBL" id="CP001576">
    <property type="protein sequence ID" value="ACO69652.1"/>
    <property type="molecule type" value="Genomic_DNA"/>
</dbReference>
<reference evidence="3 4" key="1">
    <citation type="journal article" date="2009" name="Science">
        <title>Green evolution and dynamic adaptations revealed by genomes of the marine picoeukaryotes Micromonas.</title>
        <authorList>
            <person name="Worden A.Z."/>
            <person name="Lee J.H."/>
            <person name="Mock T."/>
            <person name="Rouze P."/>
            <person name="Simmons M.P."/>
            <person name="Aerts A.L."/>
            <person name="Allen A.E."/>
            <person name="Cuvelier M.L."/>
            <person name="Derelle E."/>
            <person name="Everett M.V."/>
            <person name="Foulon E."/>
            <person name="Grimwood J."/>
            <person name="Gundlach H."/>
            <person name="Henrissat B."/>
            <person name="Napoli C."/>
            <person name="McDonald S.M."/>
            <person name="Parker M.S."/>
            <person name="Rombauts S."/>
            <person name="Salamov A."/>
            <person name="Von Dassow P."/>
            <person name="Badger J.H."/>
            <person name="Coutinho P.M."/>
            <person name="Demir E."/>
            <person name="Dubchak I."/>
            <person name="Gentemann C."/>
            <person name="Eikrem W."/>
            <person name="Gready J.E."/>
            <person name="John U."/>
            <person name="Lanier W."/>
            <person name="Lindquist E.A."/>
            <person name="Lucas S."/>
            <person name="Mayer K.F."/>
            <person name="Moreau H."/>
            <person name="Not F."/>
            <person name="Otillar R."/>
            <person name="Panaud O."/>
            <person name="Pangilinan J."/>
            <person name="Paulsen I."/>
            <person name="Piegu B."/>
            <person name="Poliakov A."/>
            <person name="Robbens S."/>
            <person name="Schmutz J."/>
            <person name="Toulza E."/>
            <person name="Wyss T."/>
            <person name="Zelensky A."/>
            <person name="Zhou K."/>
            <person name="Armbrust E.V."/>
            <person name="Bhattacharya D."/>
            <person name="Goodenough U.W."/>
            <person name="Van de Peer Y."/>
            <person name="Grigoriev I.V."/>
        </authorList>
    </citation>
    <scope>NUCLEOTIDE SEQUENCE [LARGE SCALE GENOMIC DNA]</scope>
    <source>
        <strain evidence="4">RCC299 / NOUM17</strain>
    </source>
</reference>
<dbReference type="STRING" id="296587.C1FI29"/>
<dbReference type="InterPro" id="IPR016024">
    <property type="entry name" value="ARM-type_fold"/>
</dbReference>
<feature type="repeat" description="WD" evidence="1">
    <location>
        <begin position="74"/>
        <end position="105"/>
    </location>
</feature>
<dbReference type="PROSITE" id="PS50082">
    <property type="entry name" value="WD_REPEATS_2"/>
    <property type="match status" value="2"/>
</dbReference>
<feature type="region of interest" description="Disordered" evidence="2">
    <location>
        <begin position="1287"/>
        <end position="1347"/>
    </location>
</feature>
<name>C1FI29_MICCC</name>
<feature type="compositionally biased region" description="Basic and acidic residues" evidence="2">
    <location>
        <begin position="1380"/>
        <end position="1393"/>
    </location>
</feature>
<proteinExistence type="predicted"/>
<keyword evidence="1" id="KW-0853">WD repeat</keyword>
<dbReference type="Gene3D" id="2.130.10.10">
    <property type="entry name" value="YVTN repeat-like/Quinoprotein amine dehydrogenase"/>
    <property type="match status" value="2"/>
</dbReference>
<dbReference type="PANTHER" id="PTHR44099">
    <property type="entry name" value="RABCONNECTIN-3B, ISOFORM A"/>
    <property type="match status" value="1"/>
</dbReference>
<feature type="compositionally biased region" description="Low complexity" evidence="2">
    <location>
        <begin position="1075"/>
        <end position="1099"/>
    </location>
</feature>
<evidence type="ECO:0000313" key="3">
    <source>
        <dbReference type="EMBL" id="ACO69652.1"/>
    </source>
</evidence>
<dbReference type="eggNOG" id="KOG4155">
    <property type="taxonomic scope" value="Eukaryota"/>
</dbReference>